<dbReference type="CDD" id="cd00609">
    <property type="entry name" value="AAT_like"/>
    <property type="match status" value="1"/>
</dbReference>
<organism evidence="7">
    <name type="scientific">Streptomyces sp. R35</name>
    <dbReference type="NCBI Taxonomy" id="3238630"/>
    <lineage>
        <taxon>Bacteria</taxon>
        <taxon>Bacillati</taxon>
        <taxon>Actinomycetota</taxon>
        <taxon>Actinomycetes</taxon>
        <taxon>Kitasatosporales</taxon>
        <taxon>Streptomycetaceae</taxon>
        <taxon>Streptomyces</taxon>
    </lineage>
</organism>
<accession>A0AB39RW34</accession>
<dbReference type="AlphaFoldDB" id="A0AB39RW34"/>
<comment type="similarity">
    <text evidence="5">Belongs to the class-II pyridoxal-phosphate-dependent aminotransferase family.</text>
</comment>
<dbReference type="InterPro" id="IPR050106">
    <property type="entry name" value="HistidinolP_aminotransfase"/>
</dbReference>
<dbReference type="InterPro" id="IPR015422">
    <property type="entry name" value="PyrdxlP-dep_Trfase_small"/>
</dbReference>
<keyword evidence="2 7" id="KW-0032">Aminotransferase</keyword>
<evidence type="ECO:0000313" key="7">
    <source>
        <dbReference type="EMBL" id="XDQ59454.1"/>
    </source>
</evidence>
<gene>
    <name evidence="7" type="ORF">AB5J50_00800</name>
</gene>
<dbReference type="InterPro" id="IPR004839">
    <property type="entry name" value="Aminotransferase_I/II_large"/>
</dbReference>
<dbReference type="RefSeq" id="WP_369253917.1">
    <property type="nucleotide sequence ID" value="NZ_CP163440.1"/>
</dbReference>
<dbReference type="InterPro" id="IPR015424">
    <property type="entry name" value="PyrdxlP-dep_Trfase"/>
</dbReference>
<dbReference type="EMBL" id="CP163440">
    <property type="protein sequence ID" value="XDQ59454.1"/>
    <property type="molecule type" value="Genomic_DNA"/>
</dbReference>
<dbReference type="Gene3D" id="3.40.640.10">
    <property type="entry name" value="Type I PLP-dependent aspartate aminotransferase-like (Major domain)"/>
    <property type="match status" value="1"/>
</dbReference>
<keyword evidence="4 5" id="KW-0663">Pyridoxal phosphate</keyword>
<dbReference type="SUPFAM" id="SSF53383">
    <property type="entry name" value="PLP-dependent transferases"/>
    <property type="match status" value="1"/>
</dbReference>
<dbReference type="Pfam" id="PF00155">
    <property type="entry name" value="Aminotran_1_2"/>
    <property type="match status" value="1"/>
</dbReference>
<evidence type="ECO:0000256" key="4">
    <source>
        <dbReference type="ARBA" id="ARBA00022898"/>
    </source>
</evidence>
<evidence type="ECO:0000256" key="5">
    <source>
        <dbReference type="RuleBase" id="RU003693"/>
    </source>
</evidence>
<dbReference type="InterPro" id="IPR001917">
    <property type="entry name" value="Aminotrans_II_pyridoxalP_BS"/>
</dbReference>
<dbReference type="InterPro" id="IPR015421">
    <property type="entry name" value="PyrdxlP-dep_Trfase_major"/>
</dbReference>
<dbReference type="PANTHER" id="PTHR43643">
    <property type="entry name" value="HISTIDINOL-PHOSPHATE AMINOTRANSFERASE 2"/>
    <property type="match status" value="1"/>
</dbReference>
<evidence type="ECO:0000256" key="1">
    <source>
        <dbReference type="ARBA" id="ARBA00001933"/>
    </source>
</evidence>
<dbReference type="GO" id="GO:0004400">
    <property type="term" value="F:histidinol-phosphate transaminase activity"/>
    <property type="evidence" value="ECO:0007669"/>
    <property type="project" value="UniProtKB-EC"/>
</dbReference>
<dbReference type="PANTHER" id="PTHR43643:SF3">
    <property type="entry name" value="HISTIDINOL-PHOSPHATE AMINOTRANSFERASE"/>
    <property type="match status" value="1"/>
</dbReference>
<comment type="cofactor">
    <cofactor evidence="1 5">
        <name>pyridoxal 5'-phosphate</name>
        <dbReference type="ChEBI" id="CHEBI:597326"/>
    </cofactor>
</comment>
<dbReference type="Gene3D" id="3.90.1150.10">
    <property type="entry name" value="Aspartate Aminotransferase, domain 1"/>
    <property type="match status" value="1"/>
</dbReference>
<proteinExistence type="inferred from homology"/>
<feature type="domain" description="Aminotransferase class I/classII large" evidence="6">
    <location>
        <begin position="9"/>
        <end position="327"/>
    </location>
</feature>
<dbReference type="PROSITE" id="PS00599">
    <property type="entry name" value="AA_TRANSFER_CLASS_2"/>
    <property type="match status" value="1"/>
</dbReference>
<keyword evidence="3 7" id="KW-0808">Transferase</keyword>
<dbReference type="GO" id="GO:0030170">
    <property type="term" value="F:pyridoxal phosphate binding"/>
    <property type="evidence" value="ECO:0007669"/>
    <property type="project" value="InterPro"/>
</dbReference>
<reference evidence="7" key="1">
    <citation type="submission" date="2024-07" db="EMBL/GenBank/DDBJ databases">
        <authorList>
            <person name="Yu S.T."/>
        </authorList>
    </citation>
    <scope>NUCLEOTIDE SEQUENCE</scope>
    <source>
        <strain evidence="7">R35</strain>
    </source>
</reference>
<protein>
    <submittedName>
        <fullName evidence="7">Histidinol-phosphate transaminase</fullName>
        <ecNumber evidence="7">2.6.1.9</ecNumber>
    </submittedName>
</protein>
<evidence type="ECO:0000256" key="2">
    <source>
        <dbReference type="ARBA" id="ARBA00022576"/>
    </source>
</evidence>
<dbReference type="NCBIfam" id="NF002878">
    <property type="entry name" value="PRK03321.1"/>
    <property type="match status" value="1"/>
</dbReference>
<name>A0AB39RW34_9ACTN</name>
<evidence type="ECO:0000259" key="6">
    <source>
        <dbReference type="Pfam" id="PF00155"/>
    </source>
</evidence>
<dbReference type="InterPro" id="IPR024892">
    <property type="entry name" value="ArAT"/>
</dbReference>
<sequence>MDIPVLHRLALNESPYPPLPSVREAMQRAVAQAHRYPQFHPDDLTERIAAWCQVTSDRVAVGSGSVGVALQLLQAVVQPGDTVAYGWRTFDAYPLLVTMVGAHPVPVPLSPDGHQDLGALLAALDHRTRVVVLCNPHNPTGSLITADTLSAFLRQVPRHVTVLLDEAYVEFARHTALPDTPALLDSHPNLLVLRTFSKAYGLAALRVGYGLGVPDLVARVRRQQLPFGINAVATAAVKASLQAGSELRRRVDTVVAERERLQNGLVDLGWHVHPSHANSLWLPTPDPVDEGAIALTAAGVQARHYPGEGLRITIGSPEANDAVVGALAGVGHPNASGRRAPNAPADEAVAADRRLPVSGWRTQMRQS</sequence>
<evidence type="ECO:0000256" key="3">
    <source>
        <dbReference type="ARBA" id="ARBA00022679"/>
    </source>
</evidence>
<dbReference type="EC" id="2.6.1.9" evidence="7"/>